<evidence type="ECO:0000259" key="12">
    <source>
        <dbReference type="SMART" id="SM00487"/>
    </source>
</evidence>
<organism evidence="13 14">
    <name type="scientific">Niveibacterium microcysteis</name>
    <dbReference type="NCBI Taxonomy" id="2811415"/>
    <lineage>
        <taxon>Bacteria</taxon>
        <taxon>Pseudomonadati</taxon>
        <taxon>Pseudomonadota</taxon>
        <taxon>Betaproteobacteria</taxon>
        <taxon>Rhodocyclales</taxon>
        <taxon>Rhodocyclaceae</taxon>
        <taxon>Niveibacterium</taxon>
    </lineage>
</organism>
<dbReference type="InterPro" id="IPR004473">
    <property type="entry name" value="Restrct_endonuc_typeI_HsdR"/>
</dbReference>
<dbReference type="RefSeq" id="WP_206256145.1">
    <property type="nucleotide sequence ID" value="NZ_CP071060.1"/>
</dbReference>
<evidence type="ECO:0000313" key="13">
    <source>
        <dbReference type="EMBL" id="QSI78776.1"/>
    </source>
</evidence>
<dbReference type="PANTHER" id="PTHR30195">
    <property type="entry name" value="TYPE I SITE-SPECIFIC DEOXYRIBONUCLEASE PROTEIN SUBUNIT M AND R"/>
    <property type="match status" value="1"/>
</dbReference>
<evidence type="ECO:0000256" key="9">
    <source>
        <dbReference type="ARBA" id="ARBA00023125"/>
    </source>
</evidence>
<dbReference type="EC" id="3.1.21.3" evidence="10"/>
<keyword evidence="6 13" id="KW-0255">Endonuclease</keyword>
<evidence type="ECO:0000256" key="11">
    <source>
        <dbReference type="SAM" id="Coils"/>
    </source>
</evidence>
<dbReference type="Gene3D" id="3.40.50.300">
    <property type="entry name" value="P-loop containing nucleotide triphosphate hydrolases"/>
    <property type="match status" value="2"/>
</dbReference>
<dbReference type="Gene3D" id="3.90.1570.50">
    <property type="match status" value="1"/>
</dbReference>
<dbReference type="EMBL" id="CP071060">
    <property type="protein sequence ID" value="QSI78776.1"/>
    <property type="molecule type" value="Genomic_DNA"/>
</dbReference>
<keyword evidence="4 10" id="KW-0547">Nucleotide-binding</keyword>
<dbReference type="CDD" id="cd18030">
    <property type="entry name" value="DEXHc_RE_I_HsdR"/>
    <property type="match status" value="1"/>
</dbReference>
<keyword evidence="11" id="KW-0175">Coiled coil</keyword>
<evidence type="ECO:0000256" key="1">
    <source>
        <dbReference type="ARBA" id="ARBA00000851"/>
    </source>
</evidence>
<comment type="function">
    <text evidence="10">Subunit R is required for both nuclease and ATPase activities, but not for modification.</text>
</comment>
<dbReference type="InterPro" id="IPR007409">
    <property type="entry name" value="Restrct_endonuc_type1_HsdR_N"/>
</dbReference>
<evidence type="ECO:0000256" key="7">
    <source>
        <dbReference type="ARBA" id="ARBA00022801"/>
    </source>
</evidence>
<dbReference type="Pfam" id="PF18766">
    <property type="entry name" value="SWI2_SNF2"/>
    <property type="match status" value="1"/>
</dbReference>
<dbReference type="InterPro" id="IPR055180">
    <property type="entry name" value="HsdR_RecA-like_helicase_dom_2"/>
</dbReference>
<sequence>MAYQDKTPAHIRLDERNHVEKPLLAQLAELQWEVFDLELKQEPKQSFRESFAEVVLGPVLREQLRVVNPWLEDDQVEEVAKRITASFSGNNLLENNRYVLNLLLENTSVSENRKTGEKSPTVRYIDFSNLKNNRFIAICQFKVRILGTEHHIIPDIVLFLNGLPVALIECKSPKVKEPIPEAIDQMLRYSEQRGAKGEGSAPLFYFNQFVIATCRNQAKFGTITTHIEKHFYRWSDPYPRTVEDLSHGGTSPNDQQRLVAGMLDRQNLLDIIRTFTIFSESDKGELIKIVGRYQQFRAVKLAVQRLLNGTTPRARSGIVWHTQGSGKSLTMMFMVREMYQHAQLSKWKVVFITDRAQLEQQLGETGGSIGFTVKAADSIAKLKDLLRSDSSDLVMAMIHKFRETDLAETFPELNTSPSILVMTDEAHRSQYSLLGANLDKAIPNSARIGYTGTPIDKTETVFGDYIDKYTMRQAIEDGVTLEIVYEGRTHNAEVANQSGMDKAFADVFSEYNLEQRLQILGYGSRDAYLEAKTTIDAKATDMVAHYLEHVFPNGFKAQVVATSREAAVRYKTAIDDALTKAIEKLAQANPLNINLPRLKKLKTDVVISGNHNDLPHIKEYTDSGRHGRTIKSFKLPFDAEDEGVSGEIGIVVVNNMLLTGFDAPIEQVMYLDKVIIAHNLLQAIARVNRVGGAAKEKGFIVDYVGIGHHLKKAIDNYDEREQKEVLDTLSFPEDEIRELEADFKAIMALLEKHGLTDLFDHDAFFDLFYDEDIRFEFMLAYKKLTRSLDLVFPAKEALDYLSTYNALTEVNVMAGRHLNDQRMSMAGIPPKLRAITDQYLESKGIDQKVKPISILDEDFENKVAKRKRVKTKAAEVEHAIRHHLDIELDDDPELQASFSAALAAILLEFKNNWQKIHDELEKLRKRIIEASNEPTYGLHKKKQMPFFRMFKTEIFGAAPLSDDQISQLVDLTQQVFLAVERELKLTSFWESIPARNKLKAEIQQILVSATFQALPNVIANRNQIISRVMEIAEKNNDRILYAS</sequence>
<evidence type="ECO:0000313" key="14">
    <source>
        <dbReference type="Proteomes" id="UP000663570"/>
    </source>
</evidence>
<dbReference type="InterPro" id="IPR051268">
    <property type="entry name" value="Type-I_R_enzyme_R_subunit"/>
</dbReference>
<evidence type="ECO:0000256" key="3">
    <source>
        <dbReference type="ARBA" id="ARBA00022722"/>
    </source>
</evidence>
<dbReference type="NCBIfam" id="TIGR00348">
    <property type="entry name" value="hsdR"/>
    <property type="match status" value="1"/>
</dbReference>
<dbReference type="InterPro" id="IPR014001">
    <property type="entry name" value="Helicase_ATP-bd"/>
</dbReference>
<keyword evidence="8 10" id="KW-0067">ATP-binding</keyword>
<keyword evidence="9 10" id="KW-0238">DNA-binding</keyword>
<dbReference type="Proteomes" id="UP000663570">
    <property type="component" value="Chromosome"/>
</dbReference>
<feature type="coiled-coil region" evidence="11">
    <location>
        <begin position="906"/>
        <end position="933"/>
    </location>
</feature>
<evidence type="ECO:0000256" key="4">
    <source>
        <dbReference type="ARBA" id="ARBA00022741"/>
    </source>
</evidence>
<keyword evidence="14" id="KW-1185">Reference proteome</keyword>
<keyword evidence="7 10" id="KW-0378">Hydrolase</keyword>
<accession>A0ABX7MAS4</accession>
<dbReference type="InterPro" id="IPR040980">
    <property type="entry name" value="SWI2_SNF2"/>
</dbReference>
<gene>
    <name evidence="13" type="ORF">JY500_09295</name>
</gene>
<dbReference type="InterPro" id="IPR027417">
    <property type="entry name" value="P-loop_NTPase"/>
</dbReference>
<keyword evidence="3" id="KW-0540">Nuclease</keyword>
<comment type="catalytic activity">
    <reaction evidence="1 10">
        <text>Endonucleolytic cleavage of DNA to give random double-stranded fragments with terminal 5'-phosphates, ATP is simultaneously hydrolyzed.</text>
        <dbReference type="EC" id="3.1.21.3"/>
    </reaction>
</comment>
<evidence type="ECO:0000256" key="8">
    <source>
        <dbReference type="ARBA" id="ARBA00022840"/>
    </source>
</evidence>
<evidence type="ECO:0000256" key="10">
    <source>
        <dbReference type="RuleBase" id="RU364115"/>
    </source>
</evidence>
<evidence type="ECO:0000256" key="5">
    <source>
        <dbReference type="ARBA" id="ARBA00022747"/>
    </source>
</evidence>
<dbReference type="PANTHER" id="PTHR30195:SF15">
    <property type="entry name" value="TYPE I RESTRICTION ENZYME HINDI ENDONUCLEASE SUBUNIT"/>
    <property type="match status" value="1"/>
</dbReference>
<reference evidence="13 14" key="1">
    <citation type="submission" date="2021-02" db="EMBL/GenBank/DDBJ databases">
        <title>Niveibacterium changnyeongensis HC41.</title>
        <authorList>
            <person name="Kang M."/>
        </authorList>
    </citation>
    <scope>NUCLEOTIDE SEQUENCE [LARGE SCALE GENOMIC DNA]</scope>
    <source>
        <strain evidence="13 14">HC41</strain>
    </source>
</reference>
<dbReference type="SUPFAM" id="SSF52540">
    <property type="entry name" value="P-loop containing nucleoside triphosphate hydrolases"/>
    <property type="match status" value="2"/>
</dbReference>
<dbReference type="CDD" id="cd18800">
    <property type="entry name" value="SF2_C_EcoR124I-like"/>
    <property type="match status" value="1"/>
</dbReference>
<proteinExistence type="inferred from homology"/>
<dbReference type="Pfam" id="PF04313">
    <property type="entry name" value="HSDR_N"/>
    <property type="match status" value="1"/>
</dbReference>
<comment type="subunit">
    <text evidence="10">The type I restriction/modification system is composed of three polypeptides R, M and S.</text>
</comment>
<dbReference type="CDD" id="cd22332">
    <property type="entry name" value="HsdR_N"/>
    <property type="match status" value="1"/>
</dbReference>
<dbReference type="GO" id="GO:0004519">
    <property type="term" value="F:endonuclease activity"/>
    <property type="evidence" value="ECO:0007669"/>
    <property type="project" value="UniProtKB-KW"/>
</dbReference>
<name>A0ABX7MAS4_9RHOO</name>
<evidence type="ECO:0000256" key="6">
    <source>
        <dbReference type="ARBA" id="ARBA00022759"/>
    </source>
</evidence>
<feature type="domain" description="Helicase ATP-binding" evidence="12">
    <location>
        <begin position="292"/>
        <end position="482"/>
    </location>
</feature>
<comment type="similarity">
    <text evidence="2 10">Belongs to the HsdR family.</text>
</comment>
<dbReference type="InterPro" id="IPR021810">
    <property type="entry name" value="T1RH-like_C"/>
</dbReference>
<protein>
    <recommendedName>
        <fullName evidence="10">Type I restriction enzyme endonuclease subunit</fullName>
        <shortName evidence="10">R protein</shortName>
        <ecNumber evidence="10">3.1.21.3</ecNumber>
    </recommendedName>
</protein>
<dbReference type="Pfam" id="PF11867">
    <property type="entry name" value="T1RH-like_C"/>
    <property type="match status" value="1"/>
</dbReference>
<evidence type="ECO:0000256" key="2">
    <source>
        <dbReference type="ARBA" id="ARBA00008598"/>
    </source>
</evidence>
<keyword evidence="5 10" id="KW-0680">Restriction system</keyword>
<dbReference type="SMART" id="SM00487">
    <property type="entry name" value="DEXDc"/>
    <property type="match status" value="1"/>
</dbReference>
<dbReference type="Pfam" id="PF22679">
    <property type="entry name" value="T1R_D3-like"/>
    <property type="match status" value="1"/>
</dbReference>